<dbReference type="RefSeq" id="WP_338886424.1">
    <property type="nucleotide sequence ID" value="NZ_CP147846.1"/>
</dbReference>
<sequence>MRGIGEGIGAIALLVVAVVCWNLGVTDSTFAAVVGGQPEFVSTRYSGSWIAAATFCVLVALLLSVDAVRWSVLRRSHTR</sequence>
<protein>
    <submittedName>
        <fullName evidence="2">Uncharacterized protein</fullName>
    </submittedName>
</protein>
<proteinExistence type="predicted"/>
<gene>
    <name evidence="2" type="ORF">WDS16_17245</name>
</gene>
<keyword evidence="1" id="KW-0472">Membrane</keyword>
<organism evidence="2 3">
    <name type="scientific">Rhodococcus sovatensis</name>
    <dbReference type="NCBI Taxonomy" id="1805840"/>
    <lineage>
        <taxon>Bacteria</taxon>
        <taxon>Bacillati</taxon>
        <taxon>Actinomycetota</taxon>
        <taxon>Actinomycetes</taxon>
        <taxon>Mycobacteriales</taxon>
        <taxon>Nocardiaceae</taxon>
        <taxon>Rhodococcus</taxon>
    </lineage>
</organism>
<keyword evidence="1" id="KW-0812">Transmembrane</keyword>
<feature type="transmembrane region" description="Helical" evidence="1">
    <location>
        <begin position="45"/>
        <end position="65"/>
    </location>
</feature>
<name>A0ABZ2PDF9_9NOCA</name>
<dbReference type="EMBL" id="CP147846">
    <property type="protein sequence ID" value="WXG66999.1"/>
    <property type="molecule type" value="Genomic_DNA"/>
</dbReference>
<evidence type="ECO:0000256" key="1">
    <source>
        <dbReference type="SAM" id="Phobius"/>
    </source>
</evidence>
<feature type="transmembrane region" description="Helical" evidence="1">
    <location>
        <begin position="7"/>
        <end position="25"/>
    </location>
</feature>
<keyword evidence="1" id="KW-1133">Transmembrane helix</keyword>
<evidence type="ECO:0000313" key="3">
    <source>
        <dbReference type="Proteomes" id="UP001432000"/>
    </source>
</evidence>
<reference evidence="2 3" key="1">
    <citation type="submission" date="2024-03" db="EMBL/GenBank/DDBJ databases">
        <title>Natural products discovery in diverse microorganisms through a two-stage MS feature dereplication strategy.</title>
        <authorList>
            <person name="Zhang R."/>
        </authorList>
    </citation>
    <scope>NUCLEOTIDE SEQUENCE [LARGE SCALE GENOMIC DNA]</scope>
    <source>
        <strain evidence="2 3">18930</strain>
    </source>
</reference>
<dbReference type="Proteomes" id="UP001432000">
    <property type="component" value="Chromosome"/>
</dbReference>
<accession>A0ABZ2PDF9</accession>
<keyword evidence="3" id="KW-1185">Reference proteome</keyword>
<evidence type="ECO:0000313" key="2">
    <source>
        <dbReference type="EMBL" id="WXG66999.1"/>
    </source>
</evidence>